<dbReference type="SMART" id="SM00382">
    <property type="entry name" value="AAA"/>
    <property type="match status" value="1"/>
</dbReference>
<evidence type="ECO:0000313" key="6">
    <source>
        <dbReference type="EMBL" id="SEU19739.1"/>
    </source>
</evidence>
<dbReference type="InterPro" id="IPR027417">
    <property type="entry name" value="P-loop_NTPase"/>
</dbReference>
<dbReference type="RefSeq" id="WP_091084489.1">
    <property type="nucleotide sequence ID" value="NZ_FOHX01000007.1"/>
</dbReference>
<evidence type="ECO:0000259" key="5">
    <source>
        <dbReference type="PROSITE" id="PS50893"/>
    </source>
</evidence>
<evidence type="ECO:0000313" key="7">
    <source>
        <dbReference type="Proteomes" id="UP000199361"/>
    </source>
</evidence>
<dbReference type="GO" id="GO:0016887">
    <property type="term" value="F:ATP hydrolysis activity"/>
    <property type="evidence" value="ECO:0007669"/>
    <property type="project" value="InterPro"/>
</dbReference>
<dbReference type="AlphaFoldDB" id="A0A1I0K8X0"/>
<keyword evidence="2" id="KW-0813">Transport</keyword>
<evidence type="ECO:0000256" key="3">
    <source>
        <dbReference type="ARBA" id="ARBA00022741"/>
    </source>
</evidence>
<dbReference type="PANTHER" id="PTHR43335:SF4">
    <property type="entry name" value="ABC TRANSPORTER, ATP-BINDING PROTEIN"/>
    <property type="match status" value="1"/>
</dbReference>
<dbReference type="PROSITE" id="PS00211">
    <property type="entry name" value="ABC_TRANSPORTER_1"/>
    <property type="match status" value="1"/>
</dbReference>
<protein>
    <submittedName>
        <fullName evidence="6">ABC-2 type transport system ATP-binding protein</fullName>
    </submittedName>
</protein>
<dbReference type="Proteomes" id="UP000199361">
    <property type="component" value="Unassembled WGS sequence"/>
</dbReference>
<dbReference type="GO" id="GO:0005524">
    <property type="term" value="F:ATP binding"/>
    <property type="evidence" value="ECO:0007669"/>
    <property type="project" value="UniProtKB-KW"/>
</dbReference>
<comment type="similarity">
    <text evidence="1">Belongs to the ABC transporter superfamily.</text>
</comment>
<dbReference type="Pfam" id="PF00005">
    <property type="entry name" value="ABC_tran"/>
    <property type="match status" value="1"/>
</dbReference>
<keyword evidence="4 6" id="KW-0067">ATP-binding</keyword>
<dbReference type="EMBL" id="FOHX01000007">
    <property type="protein sequence ID" value="SEU19739.1"/>
    <property type="molecule type" value="Genomic_DNA"/>
</dbReference>
<feature type="domain" description="ABC transporter" evidence="5">
    <location>
        <begin position="2"/>
        <end position="227"/>
    </location>
</feature>
<dbReference type="OrthoDB" id="3217132at2"/>
<dbReference type="PROSITE" id="PS50893">
    <property type="entry name" value="ABC_TRANSPORTER_2"/>
    <property type="match status" value="1"/>
</dbReference>
<keyword evidence="7" id="KW-1185">Reference proteome</keyword>
<proteinExistence type="inferred from homology"/>
<keyword evidence="3" id="KW-0547">Nucleotide-binding</keyword>
<dbReference type="InterPro" id="IPR003593">
    <property type="entry name" value="AAA+_ATPase"/>
</dbReference>
<sequence>MIRLTGLSKRYGDRLALDDLTLDVRPGAVTGFLGPNGAGKSTTMRLILGLDRPTAGAALVGGVPYRRIRNPLRTVGALLDARALHPARTGHAHLVALARSNGIPRKRVGEVLETVGLAGAAHRRAGALSLGMSQRLGIAAALLGDPEVLLFDEPVNGLDPDGVRWVRGLMRSLAGEGRTVFVSSHLMSEMQLTADHLVVIGKGRLIADAPLAEVIAGSSLTAVVVRTPHARELAALLRAAGVEVTRSGENELVTTGAPVERVGDLAYEAGVRLHGLRVREASLEQAYHELTEGDVEYGAGRRGA</sequence>
<dbReference type="InterPro" id="IPR017871">
    <property type="entry name" value="ABC_transporter-like_CS"/>
</dbReference>
<reference evidence="6 7" key="1">
    <citation type="submission" date="2016-10" db="EMBL/GenBank/DDBJ databases">
        <authorList>
            <person name="de Groot N.N."/>
        </authorList>
    </citation>
    <scope>NUCLEOTIDE SEQUENCE [LARGE SCALE GENOMIC DNA]</scope>
    <source>
        <strain evidence="6 7">CGMCC 4.5598</strain>
    </source>
</reference>
<dbReference type="Gene3D" id="3.40.50.300">
    <property type="entry name" value="P-loop containing nucleotide triphosphate hydrolases"/>
    <property type="match status" value="1"/>
</dbReference>
<name>A0A1I0K8X0_9ACTN</name>
<evidence type="ECO:0000256" key="4">
    <source>
        <dbReference type="ARBA" id="ARBA00022840"/>
    </source>
</evidence>
<accession>A0A1I0K8X0</accession>
<dbReference type="SUPFAM" id="SSF52540">
    <property type="entry name" value="P-loop containing nucleoside triphosphate hydrolases"/>
    <property type="match status" value="1"/>
</dbReference>
<gene>
    <name evidence="6" type="ORF">SAMN05421811_107152</name>
</gene>
<dbReference type="PANTHER" id="PTHR43335">
    <property type="entry name" value="ABC TRANSPORTER, ATP-BINDING PROTEIN"/>
    <property type="match status" value="1"/>
</dbReference>
<evidence type="ECO:0000256" key="2">
    <source>
        <dbReference type="ARBA" id="ARBA00022448"/>
    </source>
</evidence>
<dbReference type="InterPro" id="IPR003439">
    <property type="entry name" value="ABC_transporter-like_ATP-bd"/>
</dbReference>
<organism evidence="6 7">
    <name type="scientific">Nonomuraea wenchangensis</name>
    <dbReference type="NCBI Taxonomy" id="568860"/>
    <lineage>
        <taxon>Bacteria</taxon>
        <taxon>Bacillati</taxon>
        <taxon>Actinomycetota</taxon>
        <taxon>Actinomycetes</taxon>
        <taxon>Streptosporangiales</taxon>
        <taxon>Streptosporangiaceae</taxon>
        <taxon>Nonomuraea</taxon>
    </lineage>
</organism>
<evidence type="ECO:0000256" key="1">
    <source>
        <dbReference type="ARBA" id="ARBA00005417"/>
    </source>
</evidence>
<dbReference type="STRING" id="568860.SAMN05421811_107152"/>